<dbReference type="KEGG" id="mass:CR152_13120"/>
<dbReference type="AlphaFoldDB" id="A0A2D2DK50"/>
<evidence type="ECO:0000256" key="1">
    <source>
        <dbReference type="SAM" id="MobiDB-lite"/>
    </source>
</evidence>
<keyword evidence="2" id="KW-1133">Transmembrane helix</keyword>
<keyword evidence="4" id="KW-1185">Reference proteome</keyword>
<evidence type="ECO:0000313" key="3">
    <source>
        <dbReference type="EMBL" id="ATQ75351.1"/>
    </source>
</evidence>
<dbReference type="OrthoDB" id="8779383at2"/>
<evidence type="ECO:0000313" key="4">
    <source>
        <dbReference type="Proteomes" id="UP000229897"/>
    </source>
</evidence>
<name>A0A2D2DK50_9BURK</name>
<dbReference type="EMBL" id="CP024608">
    <property type="protein sequence ID" value="ATQ75351.1"/>
    <property type="molecule type" value="Genomic_DNA"/>
</dbReference>
<evidence type="ECO:0000256" key="2">
    <source>
        <dbReference type="SAM" id="Phobius"/>
    </source>
</evidence>
<sequence>MRIPRLLAILFAICSLPAVLAWCFMTVVGGFFLLPVLGPRTLASSLPAAGFAGAVLMGWVSLAALGWTVRHFSAFISPTPRWVLAGYLCGALILGWLLAKSPLLVSPARGADPLLLYLAGPACLLMLAAWRLLRIRRFYASPVAAEQQNNASDHGGDGTLDTPSDHLANPCSSVPPASPR</sequence>
<proteinExistence type="predicted"/>
<accession>A0A2D2DK50</accession>
<gene>
    <name evidence="3" type="ORF">CR152_13120</name>
</gene>
<feature type="transmembrane region" description="Helical" evidence="2">
    <location>
        <begin position="45"/>
        <end position="69"/>
    </location>
</feature>
<reference evidence="3" key="1">
    <citation type="submission" date="2017-10" db="EMBL/GenBank/DDBJ databases">
        <title>Massilia psychrophilum sp. nov., a novel purple-pigmented bacterium isolated from Tianshan glacier, Xinjiang Municipality, China.</title>
        <authorList>
            <person name="Wang H."/>
        </authorList>
    </citation>
    <scope>NUCLEOTIDE SEQUENCE [LARGE SCALE GENOMIC DNA]</scope>
    <source>
        <strain evidence="3">B2</strain>
    </source>
</reference>
<organism evidence="3 4">
    <name type="scientific">Massilia violaceinigra</name>
    <dbReference type="NCBI Taxonomy" id="2045208"/>
    <lineage>
        <taxon>Bacteria</taxon>
        <taxon>Pseudomonadati</taxon>
        <taxon>Pseudomonadota</taxon>
        <taxon>Betaproteobacteria</taxon>
        <taxon>Burkholderiales</taxon>
        <taxon>Oxalobacteraceae</taxon>
        <taxon>Telluria group</taxon>
        <taxon>Massilia</taxon>
    </lineage>
</organism>
<protein>
    <submittedName>
        <fullName evidence="3">Uncharacterized protein</fullName>
    </submittedName>
</protein>
<feature type="transmembrane region" description="Helical" evidence="2">
    <location>
        <begin position="81"/>
        <end position="99"/>
    </location>
</feature>
<feature type="transmembrane region" description="Helical" evidence="2">
    <location>
        <begin position="114"/>
        <end position="133"/>
    </location>
</feature>
<keyword evidence="2" id="KW-0812">Transmembrane</keyword>
<keyword evidence="2" id="KW-0472">Membrane</keyword>
<dbReference type="RefSeq" id="WP_099875310.1">
    <property type="nucleotide sequence ID" value="NZ_CP024608.1"/>
</dbReference>
<feature type="region of interest" description="Disordered" evidence="1">
    <location>
        <begin position="148"/>
        <end position="180"/>
    </location>
</feature>
<dbReference type="Proteomes" id="UP000229897">
    <property type="component" value="Chromosome"/>
</dbReference>